<protein>
    <submittedName>
        <fullName evidence="2">Uncharacterized protein</fullName>
    </submittedName>
</protein>
<evidence type="ECO:0000256" key="1">
    <source>
        <dbReference type="SAM" id="MobiDB-lite"/>
    </source>
</evidence>
<gene>
    <name evidence="2" type="ORF">MUN78_00385</name>
</gene>
<accession>A0ABY4FM22</accession>
<sequence length="72" mass="8283">MNEETQPTRSEWDEEILHAGGRYTPTPATVARRLTEMQRDESAARVEKLRRRIADDLDEHPVPPREGETRAG</sequence>
<reference evidence="2 3" key="1">
    <citation type="submission" date="2022-04" db="EMBL/GenBank/DDBJ databases">
        <title>Leucobacter sp. isolated from rhizosphere of garlic.</title>
        <authorList>
            <person name="Won M."/>
            <person name="Lee C.-M."/>
            <person name="Woen H.-Y."/>
            <person name="Kwon S.-W."/>
        </authorList>
    </citation>
    <scope>NUCLEOTIDE SEQUENCE [LARGE SCALE GENOMIC DNA]</scope>
    <source>
        <strain evidence="2 3">H21R-40</strain>
    </source>
</reference>
<evidence type="ECO:0000313" key="3">
    <source>
        <dbReference type="Proteomes" id="UP000831786"/>
    </source>
</evidence>
<organism evidence="2 3">
    <name type="scientific">Leucobacter allii</name>
    <dbReference type="NCBI Taxonomy" id="2932247"/>
    <lineage>
        <taxon>Bacteria</taxon>
        <taxon>Bacillati</taxon>
        <taxon>Actinomycetota</taxon>
        <taxon>Actinomycetes</taxon>
        <taxon>Micrococcales</taxon>
        <taxon>Microbacteriaceae</taxon>
        <taxon>Leucobacter</taxon>
    </lineage>
</organism>
<evidence type="ECO:0000313" key="2">
    <source>
        <dbReference type="EMBL" id="UOQ57337.1"/>
    </source>
</evidence>
<dbReference type="RefSeq" id="WP_244728050.1">
    <property type="nucleotide sequence ID" value="NZ_CP095045.1"/>
</dbReference>
<name>A0ABY4FM22_9MICO</name>
<feature type="region of interest" description="Disordered" evidence="1">
    <location>
        <begin position="1"/>
        <end position="25"/>
    </location>
</feature>
<dbReference type="Proteomes" id="UP000831786">
    <property type="component" value="Chromosome"/>
</dbReference>
<proteinExistence type="predicted"/>
<feature type="region of interest" description="Disordered" evidence="1">
    <location>
        <begin position="51"/>
        <end position="72"/>
    </location>
</feature>
<keyword evidence="3" id="KW-1185">Reference proteome</keyword>
<dbReference type="EMBL" id="CP095045">
    <property type="protein sequence ID" value="UOQ57337.1"/>
    <property type="molecule type" value="Genomic_DNA"/>
</dbReference>